<gene>
    <name evidence="2" type="ORF">ACED39_11390</name>
</gene>
<keyword evidence="2" id="KW-0540">Nuclease</keyword>
<comment type="caution">
    <text evidence="2">The sequence shown here is derived from an EMBL/GenBank/DDBJ whole genome shotgun (WGS) entry which is preliminary data.</text>
</comment>
<dbReference type="RefSeq" id="WP_371726487.1">
    <property type="nucleotide sequence ID" value="NZ_JBGOOS010000014.1"/>
</dbReference>
<dbReference type="Gene3D" id="3.40.1350.10">
    <property type="match status" value="1"/>
</dbReference>
<evidence type="ECO:0000313" key="3">
    <source>
        <dbReference type="Proteomes" id="UP001569151"/>
    </source>
</evidence>
<evidence type="ECO:0000313" key="2">
    <source>
        <dbReference type="EMBL" id="MEZ8209384.1"/>
    </source>
</evidence>
<dbReference type="GO" id="GO:0016787">
    <property type="term" value="F:hydrolase activity"/>
    <property type="evidence" value="ECO:0007669"/>
    <property type="project" value="UniProtKB-KW"/>
</dbReference>
<dbReference type="EC" id="3.1.21.-" evidence="2"/>
<proteinExistence type="predicted"/>
<protein>
    <submittedName>
        <fullName evidence="2">Restriction endonuclease</fullName>
        <ecNumber evidence="2">3.1.21.-</ecNumber>
    </submittedName>
</protein>
<dbReference type="Proteomes" id="UP001569151">
    <property type="component" value="Unassembled WGS sequence"/>
</dbReference>
<sequence>MPLRNFCIFIGTLRSDERGLYVGAGGFTKDAKYEAERSNAPITLINIDGLLKLTIEHYD</sequence>
<accession>A0ABV4MIJ2</accession>
<dbReference type="InterPro" id="IPR007560">
    <property type="entry name" value="Restrct_endonuc_IV_Mrr"/>
</dbReference>
<dbReference type="Pfam" id="PF04471">
    <property type="entry name" value="Mrr_cat"/>
    <property type="match status" value="1"/>
</dbReference>
<keyword evidence="3" id="KW-1185">Reference proteome</keyword>
<name>A0ABV4MIJ2_9VIBR</name>
<reference evidence="2 3" key="1">
    <citation type="submission" date="2024-06" db="EMBL/GenBank/DDBJ databases">
        <authorList>
            <person name="Steensen K."/>
            <person name="Seneca J."/>
            <person name="Bartlau N."/>
            <person name="Yu A.X."/>
            <person name="Polz M.F."/>
        </authorList>
    </citation>
    <scope>NUCLEOTIDE SEQUENCE [LARGE SCALE GENOMIC DNA]</scope>
    <source>
        <strain evidence="2 3">1F146</strain>
    </source>
</reference>
<evidence type="ECO:0000259" key="1">
    <source>
        <dbReference type="Pfam" id="PF04471"/>
    </source>
</evidence>
<dbReference type="GO" id="GO:0004519">
    <property type="term" value="F:endonuclease activity"/>
    <property type="evidence" value="ECO:0007669"/>
    <property type="project" value="UniProtKB-KW"/>
</dbReference>
<dbReference type="InterPro" id="IPR011856">
    <property type="entry name" value="tRNA_endonuc-like_dom_sf"/>
</dbReference>
<keyword evidence="2" id="KW-0255">Endonuclease</keyword>
<dbReference type="EMBL" id="JBGOOS010000014">
    <property type="protein sequence ID" value="MEZ8209384.1"/>
    <property type="molecule type" value="Genomic_DNA"/>
</dbReference>
<feature type="domain" description="Restriction endonuclease type IV Mrr" evidence="1">
    <location>
        <begin position="15"/>
        <end position="53"/>
    </location>
</feature>
<keyword evidence="2" id="KW-0378">Hydrolase</keyword>
<organism evidence="2 3">
    <name type="scientific">Vibrio bivalvicida</name>
    <dbReference type="NCBI Taxonomy" id="1276888"/>
    <lineage>
        <taxon>Bacteria</taxon>
        <taxon>Pseudomonadati</taxon>
        <taxon>Pseudomonadota</taxon>
        <taxon>Gammaproteobacteria</taxon>
        <taxon>Vibrionales</taxon>
        <taxon>Vibrionaceae</taxon>
        <taxon>Vibrio</taxon>
        <taxon>Vibrio oreintalis group</taxon>
    </lineage>
</organism>